<feature type="domain" description="NAD-dependent epimerase/dehydratase" evidence="5">
    <location>
        <begin position="59"/>
        <end position="304"/>
    </location>
</feature>
<feature type="binding site" evidence="4">
    <location>
        <position position="276"/>
    </location>
    <ligand>
        <name>substrate</name>
    </ligand>
</feature>
<feature type="binding site" evidence="4">
    <location>
        <position position="239"/>
    </location>
    <ligand>
        <name>NADP(+)</name>
        <dbReference type="ChEBI" id="CHEBI:58349"/>
    </ligand>
</feature>
<dbReference type="CDD" id="cd05248">
    <property type="entry name" value="ADP_GME_SDR_e"/>
    <property type="match status" value="1"/>
</dbReference>
<dbReference type="Gene3D" id="3.90.25.10">
    <property type="entry name" value="UDP-galactose 4-epimerase, domain 1"/>
    <property type="match status" value="1"/>
</dbReference>
<feature type="binding site" evidence="4">
    <location>
        <position position="202"/>
    </location>
    <ligand>
        <name>NADP(+)</name>
        <dbReference type="ChEBI" id="CHEBI:58349"/>
    </ligand>
</feature>
<keyword evidence="3 4" id="KW-0119">Carbohydrate metabolism</keyword>
<dbReference type="GO" id="GO:0005975">
    <property type="term" value="P:carbohydrate metabolic process"/>
    <property type="evidence" value="ECO:0007669"/>
    <property type="project" value="UniProtKB-UniRule"/>
</dbReference>
<feature type="active site" description="Proton acceptor" evidence="4">
    <location>
        <position position="198"/>
    </location>
</feature>
<dbReference type="AlphaFoldDB" id="A0A829X4P7"/>
<reference evidence="6 7" key="1">
    <citation type="submission" date="2013-04" db="EMBL/GenBank/DDBJ databases">
        <title>Gluconobacter oxydans NBRC 3293 whole genome sequence.</title>
        <authorList>
            <person name="Matsutani M."/>
            <person name="Yakushi T."/>
            <person name="Matsushita K."/>
        </authorList>
    </citation>
    <scope>NUCLEOTIDE SEQUENCE [LARGE SCALE GENOMIC DNA]</scope>
    <source>
        <strain evidence="6 7">NBRC 3293</strain>
    </source>
</reference>
<comment type="cofactor">
    <cofactor evidence="4">
        <name>NADP(+)</name>
        <dbReference type="ChEBI" id="CHEBI:58349"/>
    </cofactor>
    <text evidence="4">Binds 1 NADP(+) per subunit.</text>
</comment>
<feature type="binding site" evidence="4">
    <location>
        <begin position="262"/>
        <end position="265"/>
    </location>
    <ligand>
        <name>substrate</name>
    </ligand>
</feature>
<dbReference type="GO" id="GO:0050661">
    <property type="term" value="F:NADP binding"/>
    <property type="evidence" value="ECO:0007669"/>
    <property type="project" value="InterPro"/>
</dbReference>
<comment type="domain">
    <text evidence="4">Contains a large N-terminal NADP-binding domain, and a smaller C-terminal substrate-binding domain.</text>
</comment>
<evidence type="ECO:0000256" key="2">
    <source>
        <dbReference type="ARBA" id="ARBA00023235"/>
    </source>
</evidence>
<dbReference type="PANTHER" id="PTHR43103:SF3">
    <property type="entry name" value="ADP-L-GLYCERO-D-MANNO-HEPTOSE-6-EPIMERASE"/>
    <property type="match status" value="1"/>
</dbReference>
<name>A0A829X4P7_GLUOY</name>
<comment type="function">
    <text evidence="4">Catalyzes the interconversion between ADP-D-glycero-beta-D-manno-heptose and ADP-L-glycero-beta-D-manno-heptose via an epimerization at carbon 6 of the heptose.</text>
</comment>
<feature type="binding site" evidence="4">
    <location>
        <position position="241"/>
    </location>
    <ligand>
        <name>substrate</name>
    </ligand>
</feature>
<feature type="binding site" evidence="4">
    <location>
        <position position="94"/>
    </location>
    <ligand>
        <name>NADP(+)</name>
        <dbReference type="ChEBI" id="CHEBI:58349"/>
    </ligand>
</feature>
<evidence type="ECO:0000256" key="1">
    <source>
        <dbReference type="ARBA" id="ARBA00022857"/>
    </source>
</evidence>
<comment type="catalytic activity">
    <reaction evidence="4">
        <text>ADP-D-glycero-beta-D-manno-heptose = ADP-L-glycero-beta-D-manno-heptose</text>
        <dbReference type="Rhea" id="RHEA:17577"/>
        <dbReference type="ChEBI" id="CHEBI:59967"/>
        <dbReference type="ChEBI" id="CHEBI:61506"/>
        <dbReference type="EC" id="5.1.3.20"/>
    </reaction>
</comment>
<protein>
    <recommendedName>
        <fullName evidence="4">ADP-L-glycero-D-manno-heptose-6-epimerase</fullName>
        <ecNumber evidence="4">5.1.3.20</ecNumber>
    </recommendedName>
    <alternativeName>
        <fullName evidence="4">ADP-L-glycero-beta-D-manno-heptose-6-epimerase</fullName>
        <shortName evidence="4">ADP-glyceromanno-heptose 6-epimerase</shortName>
        <shortName evidence="4">ADP-hep 6-epimerase</shortName>
        <shortName evidence="4">AGME</shortName>
    </alternativeName>
</protein>
<feature type="binding site" evidence="4">
    <location>
        <begin position="87"/>
        <end position="88"/>
    </location>
    <ligand>
        <name>NADP(+)</name>
        <dbReference type="ChEBI" id="CHEBI:58349"/>
    </ligand>
</feature>
<evidence type="ECO:0000259" key="5">
    <source>
        <dbReference type="Pfam" id="PF01370"/>
    </source>
</evidence>
<dbReference type="GO" id="GO:0008712">
    <property type="term" value="F:ADP-glyceromanno-heptose 6-epimerase activity"/>
    <property type="evidence" value="ECO:0007669"/>
    <property type="project" value="UniProtKB-UniRule"/>
</dbReference>
<keyword evidence="2 4" id="KW-0413">Isomerase</keyword>
<dbReference type="EMBL" id="BARJ01000005">
    <property type="protein sequence ID" value="GEM16609.1"/>
    <property type="molecule type" value="Genomic_DNA"/>
</dbReference>
<dbReference type="SUPFAM" id="SSF51735">
    <property type="entry name" value="NAD(P)-binding Rossmann-fold domains"/>
    <property type="match status" value="1"/>
</dbReference>
<comment type="subunit">
    <text evidence="4">Homopentamer.</text>
</comment>
<evidence type="ECO:0000256" key="4">
    <source>
        <dbReference type="HAMAP-Rule" id="MF_01601"/>
    </source>
</evidence>
<accession>A0A829X4P7</accession>
<dbReference type="InterPro" id="IPR036291">
    <property type="entry name" value="NAD(P)-bd_dom_sf"/>
</dbReference>
<dbReference type="InterPro" id="IPR001509">
    <property type="entry name" value="Epimerase_deHydtase"/>
</dbReference>
<dbReference type="EC" id="5.1.3.20" evidence="4"/>
<evidence type="ECO:0000313" key="6">
    <source>
        <dbReference type="EMBL" id="GEM16609.1"/>
    </source>
</evidence>
<evidence type="ECO:0000313" key="7">
    <source>
        <dbReference type="Proteomes" id="UP000484858"/>
    </source>
</evidence>
<dbReference type="Proteomes" id="UP000484858">
    <property type="component" value="Unassembled WGS sequence"/>
</dbReference>
<comment type="caution">
    <text evidence="4">Lacks conserved residue(s) required for the propagation of feature annotation.</text>
</comment>
<dbReference type="UniPathway" id="UPA00356">
    <property type="reaction ID" value="UER00440"/>
</dbReference>
<comment type="caution">
    <text evidence="6">The sequence shown here is derived from an EMBL/GenBank/DDBJ whole genome shotgun (WGS) entry which is preliminary data.</text>
</comment>
<feature type="active site" description="Proton acceptor" evidence="4">
    <location>
        <position position="239"/>
    </location>
</feature>
<gene>
    <name evidence="4" type="primary">hldD</name>
    <name evidence="6" type="ORF">NBRC3293_1106</name>
</gene>
<dbReference type="PANTHER" id="PTHR43103">
    <property type="entry name" value="NUCLEOSIDE-DIPHOSPHATE-SUGAR EPIMERASE"/>
    <property type="match status" value="1"/>
</dbReference>
<dbReference type="NCBIfam" id="TIGR02197">
    <property type="entry name" value="heptose_epim"/>
    <property type="match status" value="1"/>
</dbReference>
<comment type="pathway">
    <text evidence="4">Nucleotide-sugar biosynthesis; ADP-L-glycero-beta-D-manno-heptose biosynthesis; ADP-L-glycero-beta-D-manno-heptose from D-glycero-beta-D-manno-heptose 7-phosphate: step 4/4.</text>
</comment>
<proteinExistence type="inferred from homology"/>
<organism evidence="6 7">
    <name type="scientific">Gluconobacter oxydans NBRC 3293</name>
    <dbReference type="NCBI Taxonomy" id="1315969"/>
    <lineage>
        <taxon>Bacteria</taxon>
        <taxon>Pseudomonadati</taxon>
        <taxon>Pseudomonadota</taxon>
        <taxon>Alphaproteobacteria</taxon>
        <taxon>Acetobacterales</taxon>
        <taxon>Acetobacteraceae</taxon>
        <taxon>Gluconobacter</taxon>
    </lineage>
</organism>
<feature type="binding site" evidence="4">
    <location>
        <position position="231"/>
    </location>
    <ligand>
        <name>NADP(+)</name>
        <dbReference type="ChEBI" id="CHEBI:58349"/>
    </ligand>
</feature>
<dbReference type="HAMAP" id="MF_01601">
    <property type="entry name" value="Heptose_epimerase"/>
    <property type="match status" value="1"/>
</dbReference>
<feature type="binding site" evidence="4">
    <location>
        <begin position="128"/>
        <end position="132"/>
    </location>
    <ligand>
        <name>NADP(+)</name>
        <dbReference type="ChEBI" id="CHEBI:58349"/>
    </ligand>
</feature>
<feature type="binding site" evidence="4">
    <location>
        <position position="341"/>
    </location>
    <ligand>
        <name>substrate</name>
    </ligand>
</feature>
<evidence type="ECO:0000256" key="3">
    <source>
        <dbReference type="ARBA" id="ARBA00023277"/>
    </source>
</evidence>
<dbReference type="Gene3D" id="3.40.50.720">
    <property type="entry name" value="NAD(P)-binding Rossmann-like Domain"/>
    <property type="match status" value="1"/>
</dbReference>
<dbReference type="InterPro" id="IPR011912">
    <property type="entry name" value="Heptose_epim"/>
</dbReference>
<sequence>MKFFAGAGHGGKGVAGKACEVVEKAGSVSHDEVPAVLRRVMSGASLGSLSGTDYTGRMIIVTGGAGFIGSCLHAALRRRGLRTVVVDRLRDGVKWRNLASHAPDRIITPDALEGFLASEPDVEAVFHMGAISATTARDGDLVWSSNVDLSQKLWRWCAARGVRMICASSAATYGAADRPEMFRDGLENIDGLRPLNLYGWSKQAFDLWVKREIEAGAPVPPQWAGLKFFNVYGPNEYHKGSMISVVKVKYDEVVQGHAAKLFRSDVPGLADGQQKRDFIWVGDVVNVMLWLFDHPEVSGLFNCGTGVARSYLDLAHAVCDAAKRARDVEFVDMPEKLRGQYQSFTCADMSRLRAAGYDAPFTSLEDGIGQYVREYLSQPHPNL</sequence>
<keyword evidence="1 4" id="KW-0521">NADP</keyword>
<comment type="similarity">
    <text evidence="4">Belongs to the NAD(P)-dependent epimerase/dehydratase family. HldD subfamily.</text>
</comment>
<dbReference type="Pfam" id="PF01370">
    <property type="entry name" value="Epimerase"/>
    <property type="match status" value="1"/>
</dbReference>
<dbReference type="GO" id="GO:0097171">
    <property type="term" value="P:ADP-L-glycero-beta-D-manno-heptose biosynthetic process"/>
    <property type="evidence" value="ECO:0007669"/>
    <property type="project" value="UniProtKB-UniPathway"/>
</dbReference>
<feature type="binding site" evidence="4">
    <location>
        <begin position="67"/>
        <end position="68"/>
    </location>
    <ligand>
        <name>NADP(+)</name>
        <dbReference type="ChEBI" id="CHEBI:58349"/>
    </ligand>
</feature>
<feature type="binding site" evidence="4">
    <location>
        <position position="230"/>
    </location>
    <ligand>
        <name>substrate</name>
    </ligand>
</feature>